<evidence type="ECO:0000313" key="1">
    <source>
        <dbReference type="EMBL" id="OGC44980.1"/>
    </source>
</evidence>
<organism evidence="1 2">
    <name type="scientific">candidate division WWE3 bacterium RBG_19FT_COMBO_53_11</name>
    <dbReference type="NCBI Taxonomy" id="1802613"/>
    <lineage>
        <taxon>Bacteria</taxon>
        <taxon>Katanobacteria</taxon>
    </lineage>
</organism>
<reference evidence="1 2" key="1">
    <citation type="journal article" date="2016" name="Nat. Commun.">
        <title>Thousands of microbial genomes shed light on interconnected biogeochemical processes in an aquifer system.</title>
        <authorList>
            <person name="Anantharaman K."/>
            <person name="Brown C.T."/>
            <person name="Hug L.A."/>
            <person name="Sharon I."/>
            <person name="Castelle C.J."/>
            <person name="Probst A.J."/>
            <person name="Thomas B.C."/>
            <person name="Singh A."/>
            <person name="Wilkins M.J."/>
            <person name="Karaoz U."/>
            <person name="Brodie E.L."/>
            <person name="Williams K.H."/>
            <person name="Hubbard S.S."/>
            <person name="Banfield J.F."/>
        </authorList>
    </citation>
    <scope>NUCLEOTIDE SEQUENCE [LARGE SCALE GENOMIC DNA]</scope>
</reference>
<name>A0A1F4UJJ0_UNCKA</name>
<dbReference type="EMBL" id="MEUW01000001">
    <property type="protein sequence ID" value="OGC44980.1"/>
    <property type="molecule type" value="Genomic_DNA"/>
</dbReference>
<dbReference type="Proteomes" id="UP000176583">
    <property type="component" value="Unassembled WGS sequence"/>
</dbReference>
<accession>A0A1F4UJJ0</accession>
<proteinExistence type="predicted"/>
<evidence type="ECO:0000313" key="2">
    <source>
        <dbReference type="Proteomes" id="UP000176583"/>
    </source>
</evidence>
<dbReference type="AlphaFoldDB" id="A0A1F4UJJ0"/>
<comment type="caution">
    <text evidence="1">The sequence shown here is derived from an EMBL/GenBank/DDBJ whole genome shotgun (WGS) entry which is preliminary data.</text>
</comment>
<protein>
    <submittedName>
        <fullName evidence="1">Uncharacterized protein</fullName>
    </submittedName>
</protein>
<gene>
    <name evidence="1" type="ORF">A2V54_02675</name>
</gene>
<sequence length="137" mass="15715">MHVNRELDCESSEYEEIESKPHIMLVSASWHQGGRWNTEWRCSVDWFKSRGFMQGGEGGNVIFHFGKSYQQAYSQALGWAKKLGLPFVKSGGAGAILVWVPDNKRTPEQRGLLFQLLTVKSERGFKKIKKRIEQGRK</sequence>